<sequence>MRIFLTACALALLAMPAAPVLAAADLNAPLAWDAKVAFFGFHFIDTSTEGAYNGARADEEGRRQLLEARLRKALADRGFDLVPLAPVQTTLNAITNPAKCNGCDVDMARELDADYALVGEIQKVSNLILSMNLVMRDAETGRAVRALAVDIRGNTDESWTRGLDYLLKHGVFKE</sequence>
<comment type="caution">
    <text evidence="2">The sequence shown here is derived from an EMBL/GenBank/DDBJ whole genome shotgun (WGS) entry which is preliminary data.</text>
</comment>
<dbReference type="EMBL" id="JAGGJU010000001">
    <property type="protein sequence ID" value="MBP1848809.1"/>
    <property type="molecule type" value="Genomic_DNA"/>
</dbReference>
<evidence type="ECO:0000256" key="1">
    <source>
        <dbReference type="SAM" id="SignalP"/>
    </source>
</evidence>
<proteinExistence type="predicted"/>
<evidence type="ECO:0000313" key="2">
    <source>
        <dbReference type="EMBL" id="MBP1848809.1"/>
    </source>
</evidence>
<feature type="signal peptide" evidence="1">
    <location>
        <begin position="1"/>
        <end position="22"/>
    </location>
</feature>
<organism evidence="2 3">
    <name type="scientific">Rhizobium halophytocola</name>
    <dbReference type="NCBI Taxonomy" id="735519"/>
    <lineage>
        <taxon>Bacteria</taxon>
        <taxon>Pseudomonadati</taxon>
        <taxon>Pseudomonadota</taxon>
        <taxon>Alphaproteobacteria</taxon>
        <taxon>Hyphomicrobiales</taxon>
        <taxon>Rhizobiaceae</taxon>
        <taxon>Rhizobium/Agrobacterium group</taxon>
        <taxon>Rhizobium</taxon>
    </lineage>
</organism>
<dbReference type="InterPro" id="IPR021698">
    <property type="entry name" value="DUF3280"/>
</dbReference>
<keyword evidence="3" id="KW-1185">Reference proteome</keyword>
<protein>
    <recommendedName>
        <fullName evidence="4">DUF2380 domain-containing protein</fullName>
    </recommendedName>
</protein>
<dbReference type="RefSeq" id="WP_209941421.1">
    <property type="nucleotide sequence ID" value="NZ_JAGGJU010000001.1"/>
</dbReference>
<evidence type="ECO:0000313" key="3">
    <source>
        <dbReference type="Proteomes" id="UP000759443"/>
    </source>
</evidence>
<evidence type="ECO:0008006" key="4">
    <source>
        <dbReference type="Google" id="ProtNLM"/>
    </source>
</evidence>
<dbReference type="Proteomes" id="UP000759443">
    <property type="component" value="Unassembled WGS sequence"/>
</dbReference>
<gene>
    <name evidence="2" type="ORF">J2Z17_000226</name>
</gene>
<accession>A0ABS4DT70</accession>
<name>A0ABS4DT70_9HYPH</name>
<reference evidence="2 3" key="1">
    <citation type="submission" date="2021-03" db="EMBL/GenBank/DDBJ databases">
        <title>Genomic Encyclopedia of Type Strains, Phase IV (KMG-IV): sequencing the most valuable type-strain genomes for metagenomic binning, comparative biology and taxonomic classification.</title>
        <authorList>
            <person name="Goeker M."/>
        </authorList>
    </citation>
    <scope>NUCLEOTIDE SEQUENCE [LARGE SCALE GENOMIC DNA]</scope>
    <source>
        <strain evidence="2 3">DSM 21600</strain>
    </source>
</reference>
<keyword evidence="1" id="KW-0732">Signal</keyword>
<feature type="chain" id="PRO_5045443297" description="DUF2380 domain-containing protein" evidence="1">
    <location>
        <begin position="23"/>
        <end position="174"/>
    </location>
</feature>
<dbReference type="Pfam" id="PF11684">
    <property type="entry name" value="DUF3280"/>
    <property type="match status" value="1"/>
</dbReference>